<organism evidence="1 2">
    <name type="scientific">Cirrhinus mrigala</name>
    <name type="common">Mrigala</name>
    <dbReference type="NCBI Taxonomy" id="683832"/>
    <lineage>
        <taxon>Eukaryota</taxon>
        <taxon>Metazoa</taxon>
        <taxon>Chordata</taxon>
        <taxon>Craniata</taxon>
        <taxon>Vertebrata</taxon>
        <taxon>Euteleostomi</taxon>
        <taxon>Actinopterygii</taxon>
        <taxon>Neopterygii</taxon>
        <taxon>Teleostei</taxon>
        <taxon>Ostariophysi</taxon>
        <taxon>Cypriniformes</taxon>
        <taxon>Cyprinidae</taxon>
        <taxon>Labeoninae</taxon>
        <taxon>Labeonini</taxon>
        <taxon>Cirrhinus</taxon>
    </lineage>
</organism>
<dbReference type="Proteomes" id="UP001529510">
    <property type="component" value="Unassembled WGS sequence"/>
</dbReference>
<protein>
    <recommendedName>
        <fullName evidence="3">DEP domain-containing protein</fullName>
    </recommendedName>
</protein>
<dbReference type="EMBL" id="JAMKFB020000009">
    <property type="protein sequence ID" value="KAL0183643.1"/>
    <property type="molecule type" value="Genomic_DNA"/>
</dbReference>
<gene>
    <name evidence="1" type="ORF">M9458_019339</name>
</gene>
<evidence type="ECO:0000313" key="2">
    <source>
        <dbReference type="Proteomes" id="UP001529510"/>
    </source>
</evidence>
<dbReference type="AlphaFoldDB" id="A0ABD0QBS0"/>
<reference evidence="1 2" key="1">
    <citation type="submission" date="2024-05" db="EMBL/GenBank/DDBJ databases">
        <title>Genome sequencing and assembly of Indian major carp, Cirrhinus mrigala (Hamilton, 1822).</title>
        <authorList>
            <person name="Mohindra V."/>
            <person name="Chowdhury L.M."/>
            <person name="Lal K."/>
            <person name="Jena J.K."/>
        </authorList>
    </citation>
    <scope>NUCLEOTIDE SEQUENCE [LARGE SCALE GENOMIC DNA]</scope>
    <source>
        <strain evidence="1">CM1030</strain>
        <tissue evidence="1">Blood</tissue>
    </source>
</reference>
<accession>A0ABD0QBS0</accession>
<sequence length="72" mass="7701">CGKRSTAETFLGSDMVRWLLSVGLASDQGEALAAESFSTSPLSTASRMKRCTIASHRGVKSLLRLADAHFSQ</sequence>
<evidence type="ECO:0008006" key="3">
    <source>
        <dbReference type="Google" id="ProtNLM"/>
    </source>
</evidence>
<keyword evidence="2" id="KW-1185">Reference proteome</keyword>
<proteinExistence type="predicted"/>
<evidence type="ECO:0000313" key="1">
    <source>
        <dbReference type="EMBL" id="KAL0183643.1"/>
    </source>
</evidence>
<feature type="non-terminal residue" evidence="1">
    <location>
        <position position="1"/>
    </location>
</feature>
<name>A0ABD0QBS0_CIRMR</name>
<comment type="caution">
    <text evidence="1">The sequence shown here is derived from an EMBL/GenBank/DDBJ whole genome shotgun (WGS) entry which is preliminary data.</text>
</comment>